<evidence type="ECO:0000256" key="2">
    <source>
        <dbReference type="ARBA" id="ARBA00010617"/>
    </source>
</evidence>
<keyword evidence="4" id="KW-0560">Oxidoreductase</keyword>
<dbReference type="SUPFAM" id="SSF48264">
    <property type="entry name" value="Cytochrome P450"/>
    <property type="match status" value="1"/>
</dbReference>
<evidence type="ECO:0000313" key="6">
    <source>
        <dbReference type="Proteomes" id="UP000440096"/>
    </source>
</evidence>
<evidence type="ECO:0000256" key="1">
    <source>
        <dbReference type="ARBA" id="ARBA00001971"/>
    </source>
</evidence>
<dbReference type="PANTHER" id="PTHR24305:SF166">
    <property type="entry name" value="CYTOCHROME P450 12A4, MITOCHONDRIAL-RELATED"/>
    <property type="match status" value="1"/>
</dbReference>
<evidence type="ECO:0000256" key="4">
    <source>
        <dbReference type="RuleBase" id="RU000461"/>
    </source>
</evidence>
<protein>
    <submittedName>
        <fullName evidence="5">Cytochrome P450</fullName>
    </submittedName>
</protein>
<keyword evidence="6" id="KW-1185">Reference proteome</keyword>
<organism evidence="5 6">
    <name type="scientific">Amycolatopsis pithecellobii</name>
    <dbReference type="NCBI Taxonomy" id="664692"/>
    <lineage>
        <taxon>Bacteria</taxon>
        <taxon>Bacillati</taxon>
        <taxon>Actinomycetota</taxon>
        <taxon>Actinomycetes</taxon>
        <taxon>Pseudonocardiales</taxon>
        <taxon>Pseudonocardiaceae</taxon>
        <taxon>Amycolatopsis</taxon>
    </lineage>
</organism>
<dbReference type="PROSITE" id="PS00086">
    <property type="entry name" value="CYTOCHROME_P450"/>
    <property type="match status" value="1"/>
</dbReference>
<dbReference type="Gene3D" id="1.10.630.10">
    <property type="entry name" value="Cytochrome P450"/>
    <property type="match status" value="1"/>
</dbReference>
<gene>
    <name evidence="5" type="ORF">GKO32_24320</name>
</gene>
<name>A0A6N7YVH3_9PSEU</name>
<comment type="caution">
    <text evidence="5">The sequence shown here is derived from an EMBL/GenBank/DDBJ whole genome shotgun (WGS) entry which is preliminary data.</text>
</comment>
<dbReference type="Proteomes" id="UP000440096">
    <property type="component" value="Unassembled WGS sequence"/>
</dbReference>
<dbReference type="PANTHER" id="PTHR24305">
    <property type="entry name" value="CYTOCHROME P450"/>
    <property type="match status" value="1"/>
</dbReference>
<evidence type="ECO:0000313" key="5">
    <source>
        <dbReference type="EMBL" id="MTD57077.1"/>
    </source>
</evidence>
<comment type="cofactor">
    <cofactor evidence="1 3">
        <name>heme</name>
        <dbReference type="ChEBI" id="CHEBI:30413"/>
    </cofactor>
</comment>
<accession>A0A6N7YVH3</accession>
<dbReference type="GO" id="GO:0004497">
    <property type="term" value="F:monooxygenase activity"/>
    <property type="evidence" value="ECO:0007669"/>
    <property type="project" value="UniProtKB-KW"/>
</dbReference>
<dbReference type="PRINTS" id="PR00385">
    <property type="entry name" value="P450"/>
</dbReference>
<dbReference type="GO" id="GO:0020037">
    <property type="term" value="F:heme binding"/>
    <property type="evidence" value="ECO:0007669"/>
    <property type="project" value="InterPro"/>
</dbReference>
<dbReference type="InterPro" id="IPR017972">
    <property type="entry name" value="Cyt_P450_CS"/>
</dbReference>
<dbReference type="OrthoDB" id="5290182at2"/>
<dbReference type="InterPro" id="IPR050121">
    <property type="entry name" value="Cytochrome_P450_monoxygenase"/>
</dbReference>
<keyword evidence="3 4" id="KW-0349">Heme</keyword>
<dbReference type="GO" id="GO:0005506">
    <property type="term" value="F:iron ion binding"/>
    <property type="evidence" value="ECO:0007669"/>
    <property type="project" value="InterPro"/>
</dbReference>
<feature type="binding site" description="axial binding residue" evidence="3">
    <location>
        <position position="353"/>
    </location>
    <ligand>
        <name>heme</name>
        <dbReference type="ChEBI" id="CHEBI:30413"/>
    </ligand>
    <ligandPart>
        <name>Fe</name>
        <dbReference type="ChEBI" id="CHEBI:18248"/>
    </ligandPart>
</feature>
<dbReference type="GO" id="GO:0016705">
    <property type="term" value="F:oxidoreductase activity, acting on paired donors, with incorporation or reduction of molecular oxygen"/>
    <property type="evidence" value="ECO:0007669"/>
    <property type="project" value="InterPro"/>
</dbReference>
<dbReference type="InterPro" id="IPR001128">
    <property type="entry name" value="Cyt_P450"/>
</dbReference>
<keyword evidence="3 4" id="KW-0408">Iron</keyword>
<keyword evidence="4" id="KW-0503">Monooxygenase</keyword>
<dbReference type="InterPro" id="IPR036396">
    <property type="entry name" value="Cyt_P450_sf"/>
</dbReference>
<reference evidence="5 6" key="1">
    <citation type="submission" date="2019-11" db="EMBL/GenBank/DDBJ databases">
        <title>Draft genome of Amycolatopsis RM579.</title>
        <authorList>
            <person name="Duangmal K."/>
            <person name="Mingma R."/>
        </authorList>
    </citation>
    <scope>NUCLEOTIDE SEQUENCE [LARGE SCALE GENOMIC DNA]</scope>
    <source>
        <strain evidence="5 6">RM579</strain>
    </source>
</reference>
<dbReference type="EMBL" id="WMBA01000043">
    <property type="protein sequence ID" value="MTD57077.1"/>
    <property type="molecule type" value="Genomic_DNA"/>
</dbReference>
<comment type="similarity">
    <text evidence="2 4">Belongs to the cytochrome P450 family.</text>
</comment>
<dbReference type="AlphaFoldDB" id="A0A6N7YVH3"/>
<evidence type="ECO:0000256" key="3">
    <source>
        <dbReference type="PIRSR" id="PIRSR602401-1"/>
    </source>
</evidence>
<dbReference type="Pfam" id="PF00067">
    <property type="entry name" value="p450"/>
    <property type="match status" value="1"/>
</dbReference>
<dbReference type="PRINTS" id="PR00463">
    <property type="entry name" value="EP450I"/>
</dbReference>
<proteinExistence type="inferred from homology"/>
<keyword evidence="3 4" id="KW-0479">Metal-binding</keyword>
<sequence>MNRTEFELAFRTLPFLDAHADLPAGILPVRPGRLLVWEPEALDRIFRDDKRLRHPGSRSLNPLLGPKSLLWADGDRHAAYRRVLGTPLRGRHLAHYHDMITEVTGDAVEKLVPGKTFVLADWTRQVALNIVSRIVLGGADETALTAFTQWIDRALGSRRRTLAYRLLRGKLPGSGEHLDSALVRVAKSTSDAHSLVALMLAPGNPIGRIDDGELRDQIVSLLFAGHETTASATAWTLYQLTRRPRLRQDVLSELDTGGNASDPGRVPLLQAVIQEVLRLSPPVEVAGNRLLTEETELLGHRCPAGTVVTPAIYLAHHRSGLFPRPHRFDPGRFLDRKGTPDGYLPFGGGTRYCLGSQLGQLEIRMITAALVRRRTLRVVNPRAGKPALRGHAMAPSNRLRVEVLN</sequence>
<dbReference type="RefSeq" id="WP_154759219.1">
    <property type="nucleotide sequence ID" value="NZ_WMBA01000043.1"/>
</dbReference>
<dbReference type="InterPro" id="IPR002401">
    <property type="entry name" value="Cyt_P450_E_grp-I"/>
</dbReference>